<sequence>MKQNLIATTFVILAGAASAETAKAVFLDAEGNQSGTAALSDTKAGVLVEIDVSGLPGSQWVAFHMHQTGTCDHVTHYDSAGGHFNSGEVPHGYLADGGPHAGDMPNQWVGADGSLRAQVLNPAVTLADGETGIRGRALMIHAGPDDYSTQPTGGAGARLACAVIK</sequence>
<reference evidence="5 6" key="1">
    <citation type="submission" date="2017-08" db="EMBL/GenBank/DDBJ databases">
        <title>Infants hospitalized years apart are colonized by the same room-sourced microbial strains.</title>
        <authorList>
            <person name="Brooks B."/>
            <person name="Olm M.R."/>
            <person name="Firek B.A."/>
            <person name="Baker R."/>
            <person name="Thomas B.C."/>
            <person name="Morowitz M.J."/>
            <person name="Banfield J.F."/>
        </authorList>
    </citation>
    <scope>NUCLEOTIDE SEQUENCE [LARGE SCALE GENOMIC DNA]</scope>
    <source>
        <strain evidence="5">S2_003_000_R2_11</strain>
    </source>
</reference>
<keyword evidence="2" id="KW-0560">Oxidoreductase</keyword>
<dbReference type="Pfam" id="PF00080">
    <property type="entry name" value="Sod_Cu"/>
    <property type="match status" value="1"/>
</dbReference>
<comment type="caution">
    <text evidence="5">The sequence shown here is derived from an EMBL/GenBank/DDBJ whole genome shotgun (WGS) entry which is preliminary data.</text>
</comment>
<protein>
    <recommendedName>
        <fullName evidence="2">Superoxide dismutase [Cu-Zn]</fullName>
        <ecNumber evidence="2">1.15.1.1</ecNumber>
    </recommendedName>
</protein>
<comment type="function">
    <text evidence="2">Destroys radicals which are normally produced within the cells and which are toxic to biological systems.</text>
</comment>
<proteinExistence type="inferred from homology"/>
<feature type="signal peptide" evidence="3">
    <location>
        <begin position="1"/>
        <end position="19"/>
    </location>
</feature>
<evidence type="ECO:0000256" key="2">
    <source>
        <dbReference type="RuleBase" id="RU000393"/>
    </source>
</evidence>
<comment type="catalytic activity">
    <reaction evidence="2">
        <text>2 superoxide + 2 H(+) = H2O2 + O2</text>
        <dbReference type="Rhea" id="RHEA:20696"/>
        <dbReference type="ChEBI" id="CHEBI:15378"/>
        <dbReference type="ChEBI" id="CHEBI:15379"/>
        <dbReference type="ChEBI" id="CHEBI:16240"/>
        <dbReference type="ChEBI" id="CHEBI:18421"/>
        <dbReference type="EC" id="1.15.1.1"/>
    </reaction>
</comment>
<name>A0A2W5SHW0_CERSP</name>
<dbReference type="GO" id="GO:0004784">
    <property type="term" value="F:superoxide dismutase activity"/>
    <property type="evidence" value="ECO:0007669"/>
    <property type="project" value="UniProtKB-EC"/>
</dbReference>
<organism evidence="5 6">
    <name type="scientific">Cereibacter sphaeroides</name>
    <name type="common">Rhodobacter sphaeroides</name>
    <dbReference type="NCBI Taxonomy" id="1063"/>
    <lineage>
        <taxon>Bacteria</taxon>
        <taxon>Pseudomonadati</taxon>
        <taxon>Pseudomonadota</taxon>
        <taxon>Alphaproteobacteria</taxon>
        <taxon>Rhodobacterales</taxon>
        <taxon>Paracoccaceae</taxon>
        <taxon>Cereibacter</taxon>
    </lineage>
</organism>
<comment type="cofactor">
    <cofactor evidence="2">
        <name>Cu cation</name>
        <dbReference type="ChEBI" id="CHEBI:23378"/>
    </cofactor>
    <text evidence="2">Binds 1 copper ion per subunit.</text>
</comment>
<feature type="domain" description="Superoxide dismutase copper/zinc binding" evidence="4">
    <location>
        <begin position="34"/>
        <end position="164"/>
    </location>
</feature>
<keyword evidence="3" id="KW-0732">Signal</keyword>
<dbReference type="InterPro" id="IPR018152">
    <property type="entry name" value="SOD_Cu/Zn_BS"/>
</dbReference>
<keyword evidence="2" id="KW-0479">Metal-binding</keyword>
<keyword evidence="2" id="KW-0862">Zinc</keyword>
<gene>
    <name evidence="5" type="ORF">DI533_07475</name>
</gene>
<dbReference type="Proteomes" id="UP000248975">
    <property type="component" value="Unassembled WGS sequence"/>
</dbReference>
<dbReference type="PANTHER" id="PTHR10003">
    <property type="entry name" value="SUPEROXIDE DISMUTASE CU-ZN -RELATED"/>
    <property type="match status" value="1"/>
</dbReference>
<dbReference type="InterPro" id="IPR036423">
    <property type="entry name" value="SOD-like_Cu/Zn_dom_sf"/>
</dbReference>
<comment type="similarity">
    <text evidence="1 2">Belongs to the Cu-Zn superoxide dismutase family.</text>
</comment>
<evidence type="ECO:0000256" key="3">
    <source>
        <dbReference type="SAM" id="SignalP"/>
    </source>
</evidence>
<evidence type="ECO:0000313" key="5">
    <source>
        <dbReference type="EMBL" id="PZR00403.1"/>
    </source>
</evidence>
<dbReference type="AlphaFoldDB" id="A0A2W5SHW0"/>
<dbReference type="EC" id="1.15.1.1" evidence="2"/>
<evidence type="ECO:0000256" key="1">
    <source>
        <dbReference type="ARBA" id="ARBA00010457"/>
    </source>
</evidence>
<dbReference type="InterPro" id="IPR001424">
    <property type="entry name" value="SOD_Cu_Zn_dom"/>
</dbReference>
<dbReference type="GO" id="GO:0005507">
    <property type="term" value="F:copper ion binding"/>
    <property type="evidence" value="ECO:0007669"/>
    <property type="project" value="InterPro"/>
</dbReference>
<feature type="chain" id="PRO_5015876107" description="Superoxide dismutase [Cu-Zn]" evidence="3">
    <location>
        <begin position="20"/>
        <end position="165"/>
    </location>
</feature>
<comment type="cofactor">
    <cofactor evidence="2">
        <name>Zn(2+)</name>
        <dbReference type="ChEBI" id="CHEBI:29105"/>
    </cofactor>
    <text evidence="2">Binds 1 zinc ion per subunit.</text>
</comment>
<dbReference type="InterPro" id="IPR024134">
    <property type="entry name" value="SOD_Cu/Zn_/chaperone"/>
</dbReference>
<dbReference type="CDD" id="cd00305">
    <property type="entry name" value="Cu-Zn_Superoxide_Dismutase"/>
    <property type="match status" value="1"/>
</dbReference>
<keyword evidence="2" id="KW-0186">Copper</keyword>
<dbReference type="EMBL" id="QFQS01000001">
    <property type="protein sequence ID" value="PZR00403.1"/>
    <property type="molecule type" value="Genomic_DNA"/>
</dbReference>
<accession>A0A2W5SHW0</accession>
<dbReference type="PROSITE" id="PS00332">
    <property type="entry name" value="SOD_CU_ZN_2"/>
    <property type="match status" value="1"/>
</dbReference>
<dbReference type="Gene3D" id="2.60.40.200">
    <property type="entry name" value="Superoxide dismutase, copper/zinc binding domain"/>
    <property type="match status" value="1"/>
</dbReference>
<dbReference type="SUPFAM" id="SSF49329">
    <property type="entry name" value="Cu,Zn superoxide dismutase-like"/>
    <property type="match status" value="1"/>
</dbReference>
<evidence type="ECO:0000259" key="4">
    <source>
        <dbReference type="Pfam" id="PF00080"/>
    </source>
</evidence>
<evidence type="ECO:0000313" key="6">
    <source>
        <dbReference type="Proteomes" id="UP000248975"/>
    </source>
</evidence>